<protein>
    <submittedName>
        <fullName evidence="6">Succinate-semialdehyde dehydrogenase / glutarate-semialdehyde dehydrogenase</fullName>
    </submittedName>
    <submittedName>
        <fullName evidence="5">Succinate-semialdehyde dehydrogenase/glutarate-semialdehyde dehydrogenase</fullName>
    </submittedName>
</protein>
<dbReference type="RefSeq" id="WP_072979438.1">
    <property type="nucleotide sequence ID" value="NZ_FQXT01000001.1"/>
</dbReference>
<keyword evidence="3" id="KW-0560">Oxidoreductase</keyword>
<dbReference type="AlphaFoldDB" id="A0A1M5T013"/>
<dbReference type="InterPro" id="IPR015590">
    <property type="entry name" value="Aldehyde_DH_dom"/>
</dbReference>
<evidence type="ECO:0000256" key="2">
    <source>
        <dbReference type="ARBA" id="ARBA00022857"/>
    </source>
</evidence>
<dbReference type="PROSITE" id="PS00070">
    <property type="entry name" value="ALDEHYDE_DEHYDR_CYS"/>
    <property type="match status" value="1"/>
</dbReference>
<dbReference type="InterPro" id="IPR016162">
    <property type="entry name" value="Ald_DH_N"/>
</dbReference>
<reference evidence="7" key="1">
    <citation type="submission" date="2016-11" db="EMBL/GenBank/DDBJ databases">
        <authorList>
            <person name="Varghese N."/>
            <person name="Submissions S."/>
        </authorList>
    </citation>
    <scope>NUCLEOTIDE SEQUENCE [LARGE SCALE GENOMIC DNA]</scope>
    <source>
        <strain evidence="7">DSM 19859</strain>
    </source>
</reference>
<evidence type="ECO:0000313" key="7">
    <source>
        <dbReference type="Proteomes" id="UP000184240"/>
    </source>
</evidence>
<dbReference type="InterPro" id="IPR016163">
    <property type="entry name" value="Ald_DH_C"/>
</dbReference>
<dbReference type="PANTHER" id="PTHR43217:SF1">
    <property type="entry name" value="SUCCINATE SEMIALDEHYDE DEHYDROGENASE [NAD(P)+] SAD"/>
    <property type="match status" value="1"/>
</dbReference>
<dbReference type="InterPro" id="IPR044148">
    <property type="entry name" value="ALDH_GabD1-like"/>
</dbReference>
<dbReference type="CDD" id="cd07100">
    <property type="entry name" value="ALDH_SSADH1_GabD1"/>
    <property type="match status" value="1"/>
</dbReference>
<dbReference type="GO" id="GO:0004777">
    <property type="term" value="F:succinate-semialdehyde dehydrogenase (NAD+) activity"/>
    <property type="evidence" value="ECO:0007669"/>
    <property type="project" value="TreeGrafter"/>
</dbReference>
<organism evidence="6 7">
    <name type="scientific">Leeuwenhoekiella palythoae</name>
    <dbReference type="NCBI Taxonomy" id="573501"/>
    <lineage>
        <taxon>Bacteria</taxon>
        <taxon>Pseudomonadati</taxon>
        <taxon>Bacteroidota</taxon>
        <taxon>Flavobacteriia</taxon>
        <taxon>Flavobacteriales</taxon>
        <taxon>Flavobacteriaceae</taxon>
        <taxon>Leeuwenhoekiella</taxon>
    </lineage>
</organism>
<dbReference type="GO" id="GO:0004030">
    <property type="term" value="F:aldehyde dehydrogenase [NAD(P)+] activity"/>
    <property type="evidence" value="ECO:0007669"/>
    <property type="project" value="InterPro"/>
</dbReference>
<evidence type="ECO:0000313" key="6">
    <source>
        <dbReference type="EMBL" id="SHH44101.1"/>
    </source>
</evidence>
<dbReference type="InterPro" id="IPR047110">
    <property type="entry name" value="GABD/Sad-like"/>
</dbReference>
<evidence type="ECO:0000313" key="5">
    <source>
        <dbReference type="EMBL" id="RXG28804.1"/>
    </source>
</evidence>
<name>A0A1M5T013_9FLAO</name>
<accession>A0A1M5T013</accession>
<dbReference type="FunFam" id="3.40.309.10:FF:000009">
    <property type="entry name" value="Aldehyde dehydrogenase A"/>
    <property type="match status" value="1"/>
</dbReference>
<keyword evidence="8" id="KW-1185">Reference proteome</keyword>
<dbReference type="InterPro" id="IPR016161">
    <property type="entry name" value="Ald_DH/histidinol_DH"/>
</dbReference>
<dbReference type="Pfam" id="PF00171">
    <property type="entry name" value="Aldedh"/>
    <property type="match status" value="1"/>
</dbReference>
<reference evidence="5 8" key="3">
    <citation type="submission" date="2018-07" db="EMBL/GenBank/DDBJ databases">
        <title>Leeuwenhoekiella genomics.</title>
        <authorList>
            <person name="Tahon G."/>
            <person name="Willems A."/>
        </authorList>
    </citation>
    <scope>NUCLEOTIDE SEQUENCE [LARGE SCALE GENOMIC DNA]</scope>
    <source>
        <strain evidence="5 8">LMG 24856</strain>
    </source>
</reference>
<dbReference type="FunFam" id="3.40.605.10:FF:000012">
    <property type="entry name" value="NAD-dependent succinate-semialdehyde dehydrogenase"/>
    <property type="match status" value="1"/>
</dbReference>
<dbReference type="EMBL" id="FQXT01000001">
    <property type="protein sequence ID" value="SHH44101.1"/>
    <property type="molecule type" value="Genomic_DNA"/>
</dbReference>
<dbReference type="EMBL" id="QOVN01000004">
    <property type="protein sequence ID" value="RXG28804.1"/>
    <property type="molecule type" value="Genomic_DNA"/>
</dbReference>
<sequence>MITSINPYNQEVISEVKELTKAELVEHIEIAHERFLSWRKTTFEERAALMQAAAADLNEHKEAYAKTISLEMGKPIKQAIAEVEKCAWVCEYYAENAPKHLAPKSIEADAVESYVSYEPLGVVLAVMPWNYPFWQVFRFAAPALMAGNIGILKHASNVMGSAQNIQKVFERAGFPKGCFTNLPIASAKVESIIKNPKVKAVTLTGSKPAGSAVASVAGSEIKKSVLELGGSNALVVFEDCNIEEAVKTAVQARFQNTGQSCIAGKRLLLHKNIAEEFTQKFVEEVRKLKSGDPADEETFIGVMAREDLAEELHEQLTKSVKQGAVILVGGKRDGAYFEPTVVTDVTPSMPIFKEETFGPVIGITTFKNEDEAVYLVNSSNFGLGVSIFTEDFEKAKKLITLFDDGAVFVNELVKSDPRLPFGGTKISGYGRELSEDGIKEFVNKKTVYFNSYS</sequence>
<dbReference type="Proteomes" id="UP000290037">
    <property type="component" value="Unassembled WGS sequence"/>
</dbReference>
<dbReference type="SUPFAM" id="SSF53720">
    <property type="entry name" value="ALDH-like"/>
    <property type="match status" value="1"/>
</dbReference>
<evidence type="ECO:0000313" key="8">
    <source>
        <dbReference type="Proteomes" id="UP000290037"/>
    </source>
</evidence>
<evidence type="ECO:0000259" key="4">
    <source>
        <dbReference type="Pfam" id="PF00171"/>
    </source>
</evidence>
<proteinExistence type="inferred from homology"/>
<dbReference type="Gene3D" id="3.40.605.10">
    <property type="entry name" value="Aldehyde Dehydrogenase, Chain A, domain 1"/>
    <property type="match status" value="1"/>
</dbReference>
<reference evidence="6" key="2">
    <citation type="submission" date="2016-11" db="EMBL/GenBank/DDBJ databases">
        <authorList>
            <person name="Jaros S."/>
            <person name="Januszkiewicz K."/>
            <person name="Wedrychowicz H."/>
        </authorList>
    </citation>
    <scope>NUCLEOTIDE SEQUENCE [LARGE SCALE GENOMIC DNA]</scope>
    <source>
        <strain evidence="6">DSM 19859</strain>
    </source>
</reference>
<dbReference type="Gene3D" id="3.40.309.10">
    <property type="entry name" value="Aldehyde Dehydrogenase, Chain A, domain 2"/>
    <property type="match status" value="1"/>
</dbReference>
<evidence type="ECO:0000256" key="3">
    <source>
        <dbReference type="ARBA" id="ARBA00023002"/>
    </source>
</evidence>
<dbReference type="STRING" id="573501.SAMN04487999_0210"/>
<evidence type="ECO:0000256" key="1">
    <source>
        <dbReference type="ARBA" id="ARBA00009986"/>
    </source>
</evidence>
<dbReference type="Proteomes" id="UP000184240">
    <property type="component" value="Unassembled WGS sequence"/>
</dbReference>
<gene>
    <name evidence="5" type="ORF">DSM01_2265</name>
    <name evidence="6" type="ORF">SAMN04487999_0210</name>
</gene>
<dbReference type="OrthoDB" id="9762913at2"/>
<dbReference type="PANTHER" id="PTHR43217">
    <property type="entry name" value="SUCCINATE SEMIALDEHYDE DEHYDROGENASE [NAD(P)+] SAD"/>
    <property type="match status" value="1"/>
</dbReference>
<feature type="domain" description="Aldehyde dehydrogenase" evidence="4">
    <location>
        <begin position="2"/>
        <end position="447"/>
    </location>
</feature>
<dbReference type="InterPro" id="IPR016160">
    <property type="entry name" value="Ald_DH_CS_CYS"/>
</dbReference>
<keyword evidence="2" id="KW-0521">NADP</keyword>
<comment type="similarity">
    <text evidence="1">Belongs to the aldehyde dehydrogenase family.</text>
</comment>